<dbReference type="Proteomes" id="UP000054314">
    <property type="component" value="Unassembled WGS sequence"/>
</dbReference>
<feature type="domain" description="SGNH" evidence="3">
    <location>
        <begin position="471"/>
        <end position="676"/>
    </location>
</feature>
<feature type="transmembrane region" description="Helical" evidence="1">
    <location>
        <begin position="376"/>
        <end position="394"/>
    </location>
</feature>
<dbReference type="InterPro" id="IPR050879">
    <property type="entry name" value="Acyltransferase_3"/>
</dbReference>
<evidence type="ECO:0000259" key="2">
    <source>
        <dbReference type="Pfam" id="PF01757"/>
    </source>
</evidence>
<feature type="transmembrane region" description="Helical" evidence="1">
    <location>
        <begin position="184"/>
        <end position="205"/>
    </location>
</feature>
<keyword evidence="1" id="KW-0472">Membrane</keyword>
<dbReference type="InterPro" id="IPR043968">
    <property type="entry name" value="SGNH"/>
</dbReference>
<feature type="transmembrane region" description="Helical" evidence="1">
    <location>
        <begin position="25"/>
        <end position="41"/>
    </location>
</feature>
<feature type="transmembrane region" description="Helical" evidence="1">
    <location>
        <begin position="304"/>
        <end position="326"/>
    </location>
</feature>
<feature type="transmembrane region" description="Helical" evidence="1">
    <location>
        <begin position="240"/>
        <end position="260"/>
    </location>
</feature>
<keyword evidence="4" id="KW-0012">Acyltransferase</keyword>
<evidence type="ECO:0000313" key="4">
    <source>
        <dbReference type="EMBL" id="KGM13253.1"/>
    </source>
</evidence>
<feature type="transmembrane region" description="Helical" evidence="1">
    <location>
        <begin position="211"/>
        <end position="233"/>
    </location>
</feature>
<dbReference type="GO" id="GO:0016020">
    <property type="term" value="C:membrane"/>
    <property type="evidence" value="ECO:0007669"/>
    <property type="project" value="TreeGrafter"/>
</dbReference>
<dbReference type="GO" id="GO:0016747">
    <property type="term" value="F:acyltransferase activity, transferring groups other than amino-acyl groups"/>
    <property type="evidence" value="ECO:0007669"/>
    <property type="project" value="InterPro"/>
</dbReference>
<organism evidence="4 5">
    <name type="scientific">Cellulomonas bogoriensis 69B4 = DSM 16987</name>
    <dbReference type="NCBI Taxonomy" id="1386082"/>
    <lineage>
        <taxon>Bacteria</taxon>
        <taxon>Bacillati</taxon>
        <taxon>Actinomycetota</taxon>
        <taxon>Actinomycetes</taxon>
        <taxon>Micrococcales</taxon>
        <taxon>Cellulomonadaceae</taxon>
        <taxon>Cellulomonas</taxon>
    </lineage>
</organism>
<evidence type="ECO:0000256" key="1">
    <source>
        <dbReference type="SAM" id="Phobius"/>
    </source>
</evidence>
<gene>
    <name evidence="4" type="ORF">N869_15295</name>
</gene>
<feature type="transmembrane region" description="Helical" evidence="1">
    <location>
        <begin position="332"/>
        <end position="355"/>
    </location>
</feature>
<feature type="domain" description="Acyltransferase 3" evidence="2">
    <location>
        <begin position="22"/>
        <end position="350"/>
    </location>
</feature>
<dbReference type="OrthoDB" id="3404679at2"/>
<dbReference type="InterPro" id="IPR002656">
    <property type="entry name" value="Acyl_transf_3_dom"/>
</dbReference>
<name>A0A0A0BY15_9CELL</name>
<dbReference type="RefSeq" id="WP_035059623.1">
    <property type="nucleotide sequence ID" value="NZ_AXCZ01000054.1"/>
</dbReference>
<comment type="caution">
    <text evidence="4">The sequence shown here is derived from an EMBL/GenBank/DDBJ whole genome shotgun (WGS) entry which is preliminary data.</text>
</comment>
<dbReference type="AlphaFoldDB" id="A0A0A0BY15"/>
<keyword evidence="5" id="KW-1185">Reference proteome</keyword>
<keyword evidence="1" id="KW-0812">Transmembrane</keyword>
<feature type="transmembrane region" description="Helical" evidence="1">
    <location>
        <begin position="150"/>
        <end position="172"/>
    </location>
</feature>
<dbReference type="Pfam" id="PF01757">
    <property type="entry name" value="Acyl_transf_3"/>
    <property type="match status" value="1"/>
</dbReference>
<protein>
    <submittedName>
        <fullName evidence="4">Acyltransferase</fullName>
    </submittedName>
</protein>
<dbReference type="Pfam" id="PF19040">
    <property type="entry name" value="SGNH"/>
    <property type="match status" value="1"/>
</dbReference>
<evidence type="ECO:0000259" key="3">
    <source>
        <dbReference type="Pfam" id="PF19040"/>
    </source>
</evidence>
<feature type="transmembrane region" description="Helical" evidence="1">
    <location>
        <begin position="87"/>
        <end position="106"/>
    </location>
</feature>
<keyword evidence="4" id="KW-0808">Transferase</keyword>
<keyword evidence="1" id="KW-1133">Transmembrane helix</keyword>
<evidence type="ECO:0000313" key="5">
    <source>
        <dbReference type="Proteomes" id="UP000054314"/>
    </source>
</evidence>
<dbReference type="GO" id="GO:0009103">
    <property type="term" value="P:lipopolysaccharide biosynthetic process"/>
    <property type="evidence" value="ECO:0007669"/>
    <property type="project" value="TreeGrafter"/>
</dbReference>
<reference evidence="4 5" key="1">
    <citation type="submission" date="2013-08" db="EMBL/GenBank/DDBJ databases">
        <title>Genome sequencing of Cellulomonas bogoriensis 69B4.</title>
        <authorList>
            <person name="Chen F."/>
            <person name="Li Y."/>
            <person name="Wang G."/>
        </authorList>
    </citation>
    <scope>NUCLEOTIDE SEQUENCE [LARGE SCALE GENOMIC DNA]</scope>
    <source>
        <strain evidence="4 5">69B4</strain>
    </source>
</reference>
<dbReference type="EMBL" id="AXCZ01000054">
    <property type="protein sequence ID" value="KGM13253.1"/>
    <property type="molecule type" value="Genomic_DNA"/>
</dbReference>
<feature type="transmembrane region" description="Helical" evidence="1">
    <location>
        <begin position="272"/>
        <end position="292"/>
    </location>
</feature>
<accession>A0A0A0BY15</accession>
<dbReference type="PANTHER" id="PTHR23028">
    <property type="entry name" value="ACETYLTRANSFERASE"/>
    <property type="match status" value="1"/>
</dbReference>
<feature type="transmembrane region" description="Helical" evidence="1">
    <location>
        <begin position="47"/>
        <end position="66"/>
    </location>
</feature>
<proteinExistence type="predicted"/>
<dbReference type="PANTHER" id="PTHR23028:SF53">
    <property type="entry name" value="ACYL_TRANSF_3 DOMAIN-CONTAINING PROTEIN"/>
    <property type="match status" value="1"/>
</dbReference>
<sequence>MTGPAAPAPHPTTTTTTRFRPELHGVRGFALALVVVFHVVGNGRVSGGIDVFLAVTGFLFTQSLLRRMVERGRIDARSHYLRLARRLLPPLVTVTLAVAVAAVVVLPSTQWHQLSRELVASVLYYENWELIASQLTYDAAGPASSPLQHIWSLSVQGQFHLLWPALIALTVWGARRAGVPARAATIAVVATVLAGSMAYAVHLTGTNQEVAYLHTGTRMWELALGGLAGLLLADVRLPRGWRIGLGWVGLVMISTAGLVFDGARDFPGPAALWPIGGLILVLAAGTTGARWSADALLATRPLRFVADISYSLYLWHWPVLVLFLAYLDRERVGARGAVVVLTVSVLLAWATKVLVEDRVNGVAHRLPGRAPVSSRWVLVGAGATALVFATSAAGHEVRQSVAVAQLQSGAVSQPGAAALAADPDLSGAPVVSVLDSLVPSLEAIRSDKPGIYEHGCIQDVADEPAFDAVLVCDPDPAQGPPRVVMTGGSHVQQWWTAMHLIAVKHGWELVVVEKNGCQLGADRDPTYSSQSCRRWNTEAFGVIVDLEPDVVLTLGSTTRNRVERTPDFFVDVWRDLGDHGVPVLAIRDTVRLVERAPDCIAEHGPDAIRCGTVRAEVLDEHYLEDVDVPDNVTPLDMTPYLCTSTHCPAIVGGVIVYRDASHVTSTYMHTLAPYLEQELLTQAPWLFERD</sequence>